<gene>
    <name evidence="6" type="ORF">ATP06_0201150</name>
    <name evidence="5" type="ORF">AVL48_20755</name>
</gene>
<comment type="caution">
    <text evidence="5">The sequence shown here is derived from an EMBL/GenBank/DDBJ whole genome shotgun (WGS) entry which is preliminary data.</text>
</comment>
<keyword evidence="8" id="KW-1185">Reference proteome</keyword>
<evidence type="ECO:0000313" key="8">
    <source>
        <dbReference type="Proteomes" id="UP000186883"/>
    </source>
</evidence>
<dbReference type="SUPFAM" id="SSF51735">
    <property type="entry name" value="NAD(P)-binding Rossmann-fold domains"/>
    <property type="match status" value="1"/>
</dbReference>
<dbReference type="AlphaFoldDB" id="A0A154MVT3"/>
<dbReference type="RefSeq" id="WP_061983596.1">
    <property type="nucleotide sequence ID" value="NZ_FOPQ01000004.1"/>
</dbReference>
<proteinExistence type="predicted"/>
<dbReference type="Pfam" id="PF03446">
    <property type="entry name" value="NAD_binding_2"/>
    <property type="match status" value="1"/>
</dbReference>
<reference evidence="6 8" key="2">
    <citation type="submission" date="2016-11" db="EMBL/GenBank/DDBJ databases">
        <title>Genome sequencing of Amycolatopsis regifaucium.</title>
        <authorList>
            <person name="Mayilraj S."/>
            <person name="Kaur N."/>
        </authorList>
    </citation>
    <scope>NUCLEOTIDE SEQUENCE [LARGE SCALE GENOMIC DNA]</scope>
    <source>
        <strain evidence="6 8">GY080</strain>
    </source>
</reference>
<keyword evidence="1" id="KW-0560">Oxidoreductase</keyword>
<dbReference type="GO" id="GO:0016616">
    <property type="term" value="F:oxidoreductase activity, acting on the CH-OH group of donors, NAD or NADP as acceptor"/>
    <property type="evidence" value="ECO:0007669"/>
    <property type="project" value="TreeGrafter"/>
</dbReference>
<accession>A0A154MVT3</accession>
<evidence type="ECO:0000259" key="4">
    <source>
        <dbReference type="Pfam" id="PF03446"/>
    </source>
</evidence>
<name>A0A154MVT3_9PSEU</name>
<reference evidence="5 7" key="1">
    <citation type="submission" date="2015-12" db="EMBL/GenBank/DDBJ databases">
        <title>Amycolatopsis regifaucium genome sequencing and assembly.</title>
        <authorList>
            <person name="Mayilraj S."/>
        </authorList>
    </citation>
    <scope>NUCLEOTIDE SEQUENCE [LARGE SCALE GENOMIC DNA]</scope>
    <source>
        <strain evidence="5 7">GY080</strain>
    </source>
</reference>
<evidence type="ECO:0000256" key="1">
    <source>
        <dbReference type="ARBA" id="ARBA00023002"/>
    </source>
</evidence>
<keyword evidence="2" id="KW-0520">NAD</keyword>
<dbReference type="InterPro" id="IPR036291">
    <property type="entry name" value="NAD(P)-bd_dom_sf"/>
</dbReference>
<dbReference type="InterPro" id="IPR006115">
    <property type="entry name" value="6PGDH_NADP-bd"/>
</dbReference>
<evidence type="ECO:0000256" key="3">
    <source>
        <dbReference type="SAM" id="MobiDB-lite"/>
    </source>
</evidence>
<dbReference type="PANTHER" id="PTHR22981">
    <property type="entry name" value="3-HYDROXYISOBUTYRATE DEHYDROGENASE-RELATED"/>
    <property type="match status" value="1"/>
</dbReference>
<evidence type="ECO:0000313" key="7">
    <source>
        <dbReference type="Proteomes" id="UP000076321"/>
    </source>
</evidence>
<dbReference type="EMBL" id="LQCI01000002">
    <property type="protein sequence ID" value="KZB88375.1"/>
    <property type="molecule type" value="Genomic_DNA"/>
</dbReference>
<organism evidence="5 7">
    <name type="scientific">Amycolatopsis regifaucium</name>
    <dbReference type="NCBI Taxonomy" id="546365"/>
    <lineage>
        <taxon>Bacteria</taxon>
        <taxon>Bacillati</taxon>
        <taxon>Actinomycetota</taxon>
        <taxon>Actinomycetes</taxon>
        <taxon>Pseudonocardiales</taxon>
        <taxon>Pseudonocardiaceae</taxon>
        <taxon>Amycolatopsis</taxon>
    </lineage>
</organism>
<dbReference type="Gene3D" id="3.40.50.720">
    <property type="entry name" value="NAD(P)-binding Rossmann-like Domain"/>
    <property type="match status" value="1"/>
</dbReference>
<dbReference type="Proteomes" id="UP000076321">
    <property type="component" value="Unassembled WGS sequence"/>
</dbReference>
<feature type="domain" description="6-phosphogluconate dehydrogenase NADP-binding" evidence="4">
    <location>
        <begin position="3"/>
        <end position="142"/>
    </location>
</feature>
<sequence>MLIGFAGLGRMGLPMALQLVPTGHRVLAQDPRLSSVPEGIAVVASVSGLAEAELSISMLPDGAATRELVLTGLAGAGSEHLHVVMGTVGPALVKELATVGPVDVIDAPVSGSVSMAEAATITTMVGGTAEQFGRVRRLKALAAVVSGQSSDQPPTPSRARRPRNAPVPDELALAFRRGP</sequence>
<evidence type="ECO:0000256" key="2">
    <source>
        <dbReference type="ARBA" id="ARBA00023027"/>
    </source>
</evidence>
<dbReference type="Proteomes" id="UP000186883">
    <property type="component" value="Unassembled WGS sequence"/>
</dbReference>
<feature type="region of interest" description="Disordered" evidence="3">
    <location>
        <begin position="144"/>
        <end position="179"/>
    </location>
</feature>
<dbReference type="PANTHER" id="PTHR22981:SF7">
    <property type="entry name" value="3-HYDROXYISOBUTYRATE DEHYDROGENASE, MITOCHONDRIAL"/>
    <property type="match status" value="1"/>
</dbReference>
<dbReference type="EMBL" id="LOBU02000001">
    <property type="protein sequence ID" value="OKA11486.1"/>
    <property type="molecule type" value="Genomic_DNA"/>
</dbReference>
<dbReference type="OrthoDB" id="3185659at2"/>
<evidence type="ECO:0000313" key="6">
    <source>
        <dbReference type="EMBL" id="OKA11486.1"/>
    </source>
</evidence>
<protein>
    <recommendedName>
        <fullName evidence="4">6-phosphogluconate dehydrogenase NADP-binding domain-containing protein</fullName>
    </recommendedName>
</protein>
<dbReference type="GO" id="GO:0050661">
    <property type="term" value="F:NADP binding"/>
    <property type="evidence" value="ECO:0007669"/>
    <property type="project" value="InterPro"/>
</dbReference>
<evidence type="ECO:0000313" key="5">
    <source>
        <dbReference type="EMBL" id="KZB88375.1"/>
    </source>
</evidence>